<comment type="similarity">
    <text evidence="1">Belongs to the LysR transcriptional regulatory family.</text>
</comment>
<dbReference type="PANTHER" id="PTHR30126:SF39">
    <property type="entry name" value="HTH-TYPE TRANSCRIPTIONAL REGULATOR CYSL"/>
    <property type="match status" value="1"/>
</dbReference>
<dbReference type="SUPFAM" id="SSF53850">
    <property type="entry name" value="Periplasmic binding protein-like II"/>
    <property type="match status" value="1"/>
</dbReference>
<dbReference type="SUPFAM" id="SSF46785">
    <property type="entry name" value="Winged helix' DNA-binding domain"/>
    <property type="match status" value="1"/>
</dbReference>
<dbReference type="Gene3D" id="3.40.190.290">
    <property type="match status" value="1"/>
</dbReference>
<evidence type="ECO:0000256" key="2">
    <source>
        <dbReference type="ARBA" id="ARBA00023015"/>
    </source>
</evidence>
<organism evidence="6">
    <name type="scientific">bioreactor metagenome</name>
    <dbReference type="NCBI Taxonomy" id="1076179"/>
    <lineage>
        <taxon>unclassified sequences</taxon>
        <taxon>metagenomes</taxon>
        <taxon>ecological metagenomes</taxon>
    </lineage>
</organism>
<feature type="domain" description="HTH lysR-type" evidence="5">
    <location>
        <begin position="1"/>
        <end position="58"/>
    </location>
</feature>
<dbReference type="Pfam" id="PF00126">
    <property type="entry name" value="HTH_1"/>
    <property type="match status" value="1"/>
</dbReference>
<protein>
    <submittedName>
        <fullName evidence="6">HTH-type transcriptional regulator CysL</fullName>
    </submittedName>
</protein>
<dbReference type="AlphaFoldDB" id="A0A644ZKR2"/>
<keyword evidence="3" id="KW-0238">DNA-binding</keyword>
<dbReference type="InterPro" id="IPR005119">
    <property type="entry name" value="LysR_subst-bd"/>
</dbReference>
<evidence type="ECO:0000256" key="3">
    <source>
        <dbReference type="ARBA" id="ARBA00023125"/>
    </source>
</evidence>
<gene>
    <name evidence="6" type="primary">cysL_25</name>
    <name evidence="6" type="ORF">SDC9_85906</name>
</gene>
<dbReference type="PRINTS" id="PR00039">
    <property type="entry name" value="HTHLYSR"/>
</dbReference>
<dbReference type="PANTHER" id="PTHR30126">
    <property type="entry name" value="HTH-TYPE TRANSCRIPTIONAL REGULATOR"/>
    <property type="match status" value="1"/>
</dbReference>
<dbReference type="Gene3D" id="1.10.10.10">
    <property type="entry name" value="Winged helix-like DNA-binding domain superfamily/Winged helix DNA-binding domain"/>
    <property type="match status" value="1"/>
</dbReference>
<comment type="caution">
    <text evidence="6">The sequence shown here is derived from an EMBL/GenBank/DDBJ whole genome shotgun (WGS) entry which is preliminary data.</text>
</comment>
<accession>A0A644ZKR2</accession>
<keyword evidence="2" id="KW-0805">Transcription regulation</keyword>
<dbReference type="GO" id="GO:0003700">
    <property type="term" value="F:DNA-binding transcription factor activity"/>
    <property type="evidence" value="ECO:0007669"/>
    <property type="project" value="InterPro"/>
</dbReference>
<evidence type="ECO:0000256" key="1">
    <source>
        <dbReference type="ARBA" id="ARBA00009437"/>
    </source>
</evidence>
<keyword evidence="4" id="KW-0804">Transcription</keyword>
<proteinExistence type="inferred from homology"/>
<evidence type="ECO:0000256" key="4">
    <source>
        <dbReference type="ARBA" id="ARBA00023163"/>
    </source>
</evidence>
<dbReference type="InterPro" id="IPR000847">
    <property type="entry name" value="LysR_HTH_N"/>
</dbReference>
<dbReference type="InterPro" id="IPR036388">
    <property type="entry name" value="WH-like_DNA-bd_sf"/>
</dbReference>
<dbReference type="InterPro" id="IPR036390">
    <property type="entry name" value="WH_DNA-bd_sf"/>
</dbReference>
<sequence>MTRRHLKVFVAVCELNSISKAAEKLHIAQPAVSCAIKELEDYYGTKLFDRISKRLYLTEAGKKFLGYATHIVSMFDEMESNMRDLDKPGKLHIGSSITIGTSFMPVYVRNFKELYPQTEVNVTIDSSDIIEKKILQNELDFALIEGIVHLESIICEAYMDDELVIICSPVHPFSKSETVTVGQFVSEPFLLREKGSGTRELFDNVLASLGYSVIPAWEGQSSARKIR</sequence>
<dbReference type="Pfam" id="PF03466">
    <property type="entry name" value="LysR_substrate"/>
    <property type="match status" value="1"/>
</dbReference>
<evidence type="ECO:0000259" key="5">
    <source>
        <dbReference type="PROSITE" id="PS50931"/>
    </source>
</evidence>
<evidence type="ECO:0000313" key="6">
    <source>
        <dbReference type="EMBL" id="MPM39273.1"/>
    </source>
</evidence>
<name>A0A644ZKR2_9ZZZZ</name>
<reference evidence="6" key="1">
    <citation type="submission" date="2019-08" db="EMBL/GenBank/DDBJ databases">
        <authorList>
            <person name="Kucharzyk K."/>
            <person name="Murdoch R.W."/>
            <person name="Higgins S."/>
            <person name="Loffler F."/>
        </authorList>
    </citation>
    <scope>NUCLEOTIDE SEQUENCE</scope>
</reference>
<dbReference type="GO" id="GO:0000976">
    <property type="term" value="F:transcription cis-regulatory region binding"/>
    <property type="evidence" value="ECO:0007669"/>
    <property type="project" value="TreeGrafter"/>
</dbReference>
<dbReference type="EMBL" id="VSSQ01008584">
    <property type="protein sequence ID" value="MPM39273.1"/>
    <property type="molecule type" value="Genomic_DNA"/>
</dbReference>
<dbReference type="PROSITE" id="PS50931">
    <property type="entry name" value="HTH_LYSR"/>
    <property type="match status" value="1"/>
</dbReference>
<dbReference type="FunFam" id="1.10.10.10:FF:000001">
    <property type="entry name" value="LysR family transcriptional regulator"/>
    <property type="match status" value="1"/>
</dbReference>